<name>A0A8S0Y730_9GAMM</name>
<proteinExistence type="predicted"/>
<reference evidence="1 2" key="1">
    <citation type="submission" date="2020-02" db="EMBL/GenBank/DDBJ databases">
        <authorList>
            <person name="Hogendoorn C."/>
        </authorList>
    </citation>
    <scope>NUCLEOTIDE SEQUENCE [LARGE SCALE GENOMIC DNA]</scope>
    <source>
        <strain evidence="1">METHB21</strain>
    </source>
</reference>
<evidence type="ECO:0000313" key="1">
    <source>
        <dbReference type="EMBL" id="CAA9892779.1"/>
    </source>
</evidence>
<comment type="caution">
    <text evidence="1">The sequence shown here is derived from an EMBL/GenBank/DDBJ whole genome shotgun (WGS) entry which is preliminary data.</text>
</comment>
<organism evidence="1 2">
    <name type="scientific">Candidatus Methylobacter favarea</name>
    <dbReference type="NCBI Taxonomy" id="2707345"/>
    <lineage>
        <taxon>Bacteria</taxon>
        <taxon>Pseudomonadati</taxon>
        <taxon>Pseudomonadota</taxon>
        <taxon>Gammaproteobacteria</taxon>
        <taxon>Methylococcales</taxon>
        <taxon>Methylococcaceae</taxon>
        <taxon>Methylobacter</taxon>
    </lineage>
</organism>
<protein>
    <submittedName>
        <fullName evidence="1">Uncharacterized protein</fullName>
    </submittedName>
</protein>
<accession>A0A8S0Y730</accession>
<keyword evidence="2" id="KW-1185">Reference proteome</keyword>
<evidence type="ECO:0000313" key="2">
    <source>
        <dbReference type="Proteomes" id="UP000494216"/>
    </source>
</evidence>
<sequence length="199" mass="22484">MNFNDAKSFEKSLDHLLTAQQDRLFIYVASHGYGKRLGNINFSRISDIIGNAVEQNKGRRVEGVIFGACEIGGTCNDRSLEMLHWRTNIVWVLAYRNIMDWMPSTLIDLNFMNSMMQLDVESLCKRDELIVCAASALTLFNPVNKIGSSRVAYGNNTSSDIDVKDAIRFLVKPHGRGQVFQDNSPKLISKAYLPIEFDE</sequence>
<dbReference type="EMBL" id="CADCXN010000113">
    <property type="protein sequence ID" value="CAA9892779.1"/>
    <property type="molecule type" value="Genomic_DNA"/>
</dbReference>
<gene>
    <name evidence="1" type="ORF">METHB2_80096</name>
</gene>
<dbReference type="AlphaFoldDB" id="A0A8S0Y730"/>
<dbReference type="Proteomes" id="UP000494216">
    <property type="component" value="Unassembled WGS sequence"/>
</dbReference>